<reference evidence="2" key="1">
    <citation type="journal article" date="2020" name="Nat. Commun.">
        <title>Genome assembly of wild tea tree DASZ reveals pedigree and selection history of tea varieties.</title>
        <authorList>
            <person name="Zhang W."/>
            <person name="Zhang Y."/>
            <person name="Qiu H."/>
            <person name="Guo Y."/>
            <person name="Wan H."/>
            <person name="Zhang X."/>
            <person name="Scossa F."/>
            <person name="Alseekh S."/>
            <person name="Zhang Q."/>
            <person name="Wang P."/>
            <person name="Xu L."/>
            <person name="Schmidt M.H."/>
            <person name="Jia X."/>
            <person name="Li D."/>
            <person name="Zhu A."/>
            <person name="Guo F."/>
            <person name="Chen W."/>
            <person name="Ni D."/>
            <person name="Usadel B."/>
            <person name="Fernie A.R."/>
            <person name="Wen W."/>
        </authorList>
    </citation>
    <scope>NUCLEOTIDE SEQUENCE [LARGE SCALE GENOMIC DNA]</scope>
    <source>
        <strain evidence="2">cv. G240</strain>
    </source>
</reference>
<keyword evidence="2" id="KW-1185">Reference proteome</keyword>
<sequence length="62" mass="7166">MLQAYCSENGNLRDNVVLKFKLLKHDKFSYILIYHKSWIGNQEKIANLALSKTTFSSSTLPF</sequence>
<dbReference type="EMBL" id="JACBKZ010000014">
    <property type="protein sequence ID" value="KAF5931749.1"/>
    <property type="molecule type" value="Genomic_DNA"/>
</dbReference>
<accession>A0A7J7FTY9</accession>
<reference evidence="1 2" key="2">
    <citation type="submission" date="2020-07" db="EMBL/GenBank/DDBJ databases">
        <title>Genome assembly of wild tea tree DASZ reveals pedigree and selection history of tea varieties.</title>
        <authorList>
            <person name="Zhang W."/>
        </authorList>
    </citation>
    <scope>NUCLEOTIDE SEQUENCE [LARGE SCALE GENOMIC DNA]</scope>
    <source>
        <strain evidence="2">cv. G240</strain>
        <tissue evidence="1">Leaf</tissue>
    </source>
</reference>
<evidence type="ECO:0000313" key="1">
    <source>
        <dbReference type="EMBL" id="KAF5931749.1"/>
    </source>
</evidence>
<comment type="caution">
    <text evidence="1">The sequence shown here is derived from an EMBL/GenBank/DDBJ whole genome shotgun (WGS) entry which is preliminary data.</text>
</comment>
<name>A0A7J7FTY9_CAMSI</name>
<evidence type="ECO:0000313" key="2">
    <source>
        <dbReference type="Proteomes" id="UP000593564"/>
    </source>
</evidence>
<dbReference type="Proteomes" id="UP000593564">
    <property type="component" value="Unassembled WGS sequence"/>
</dbReference>
<organism evidence="1 2">
    <name type="scientific">Camellia sinensis</name>
    <name type="common">Tea plant</name>
    <name type="synonym">Thea sinensis</name>
    <dbReference type="NCBI Taxonomy" id="4442"/>
    <lineage>
        <taxon>Eukaryota</taxon>
        <taxon>Viridiplantae</taxon>
        <taxon>Streptophyta</taxon>
        <taxon>Embryophyta</taxon>
        <taxon>Tracheophyta</taxon>
        <taxon>Spermatophyta</taxon>
        <taxon>Magnoliopsida</taxon>
        <taxon>eudicotyledons</taxon>
        <taxon>Gunneridae</taxon>
        <taxon>Pentapetalae</taxon>
        <taxon>asterids</taxon>
        <taxon>Ericales</taxon>
        <taxon>Theaceae</taxon>
        <taxon>Camellia</taxon>
    </lineage>
</organism>
<protein>
    <submittedName>
        <fullName evidence="1">Uncharacterized protein</fullName>
    </submittedName>
</protein>
<proteinExistence type="predicted"/>
<dbReference type="AlphaFoldDB" id="A0A7J7FTY9"/>
<gene>
    <name evidence="1" type="ORF">HYC85_027920</name>
</gene>